<dbReference type="KEGG" id="nfn:NFRAN_1985"/>
<name>A0A484IDX9_9ARCH</name>
<feature type="transmembrane region" description="Helical" evidence="4">
    <location>
        <begin position="12"/>
        <end position="35"/>
    </location>
</feature>
<feature type="binding site" evidence="4">
    <location>
        <position position="397"/>
    </location>
    <ligand>
        <name>S-methyl-5'-thioadenosine</name>
        <dbReference type="ChEBI" id="CHEBI:17509"/>
    </ligand>
</feature>
<dbReference type="CDD" id="cd02440">
    <property type="entry name" value="AdoMet_MTases"/>
    <property type="match status" value="1"/>
</dbReference>
<evidence type="ECO:0000259" key="6">
    <source>
        <dbReference type="PROSITE" id="PS51006"/>
    </source>
</evidence>
<feature type="transmembrane region" description="Helical" evidence="4">
    <location>
        <begin position="167"/>
        <end position="186"/>
    </location>
</feature>
<comment type="subcellular location">
    <subcellularLocation>
        <location evidence="4">Cell membrane</location>
        <topology evidence="4">Multi-pass membrane protein</topology>
    </subcellularLocation>
</comment>
<dbReference type="GeneID" id="39421280"/>
<evidence type="ECO:0000256" key="3">
    <source>
        <dbReference type="ARBA" id="ARBA00023115"/>
    </source>
</evidence>
<dbReference type="Gene3D" id="3.40.50.150">
    <property type="entry name" value="Vaccinia Virus protein VP39"/>
    <property type="match status" value="1"/>
</dbReference>
<dbReference type="EMBL" id="LR216287">
    <property type="protein sequence ID" value="VFJ14307.1"/>
    <property type="molecule type" value="Genomic_DNA"/>
</dbReference>
<feature type="transmembrane region" description="Helical" evidence="4">
    <location>
        <begin position="80"/>
        <end position="98"/>
    </location>
</feature>
<dbReference type="PROSITE" id="PS51006">
    <property type="entry name" value="PABS_2"/>
    <property type="match status" value="1"/>
</dbReference>
<keyword evidence="4" id="KW-0745">Spermidine biosynthesis</keyword>
<dbReference type="EC" id="2.5.1.16" evidence="4"/>
<evidence type="ECO:0000256" key="5">
    <source>
        <dbReference type="PROSITE-ProRule" id="PRU00354"/>
    </source>
</evidence>
<feature type="binding site" evidence="4">
    <location>
        <begin position="371"/>
        <end position="372"/>
    </location>
    <ligand>
        <name>S-methyl-5'-thioadenosine</name>
        <dbReference type="ChEBI" id="CHEBI:17509"/>
    </ligand>
</feature>
<reference evidence="7 8" key="1">
    <citation type="submission" date="2019-02" db="EMBL/GenBank/DDBJ databases">
        <authorList>
            <person name="Lehtovirta-Morley E L."/>
        </authorList>
    </citation>
    <scope>NUCLEOTIDE SEQUENCE [LARGE SCALE GENOMIC DNA]</scope>
    <source>
        <strain evidence="7">NFRAN1</strain>
    </source>
</reference>
<dbReference type="OrthoDB" id="10538at2157"/>
<keyword evidence="2 4" id="KW-0808">Transferase</keyword>
<dbReference type="GO" id="GO:0005886">
    <property type="term" value="C:plasma membrane"/>
    <property type="evidence" value="ECO:0007669"/>
    <property type="project" value="UniProtKB-SubCell"/>
</dbReference>
<feature type="transmembrane region" description="Helical" evidence="4">
    <location>
        <begin position="128"/>
        <end position="146"/>
    </location>
</feature>
<sequence>MYPVLILKIRSSAFTILLILVFIGGLATMSLEFSVSRLLIPTFGSTIYTWGSLIGVVLLGLSGGYHIGGRLADNNPNFEKFCSIIFSSGLYILFIPLISSPVIEFTTGAIDILTNHDLDNYANNLNSLFATFILVIIPTLLLGMISPYAIKLATKSLDKLGNISGNLYSVSTIGSIVGTFLTVFVLIPLIPINYVLYSLGIVLLVTSIVKLKFFVKIMAAILLLIVCLSILYEDINTISLDFGNLHLHPGVLVYETETLYSHLDVIDNYNGINNRALFLNGYLHSIMDKSDPYTLESKYTKFFPLGLLMNENATKVLFIGGGGFSGPKYFLQNYPEISVDVVEIDPKIVEVAKDYFFLDEFNPKLNIYIQDAREFLNKHSGSYDVIILDAFSKSYVPFHLMTLEFYKLLSDKLTNSGVIISNHIGSTDETQATSDLYRANLKTFLEVFPKVFVFLTDHYKSLQNIIIAAVKTGQYDGYSMPDKLEIANMQESNTKVINEINYQDYVLEGNEISKNDVPILTDQYAPVENLLNPISGKPYSIEEQNNSKTTSFVDERIRNPSTSTSATVTVSIPIILITILAVMWIISIRKIWIIKST</sequence>
<dbReference type="GO" id="GO:0008295">
    <property type="term" value="P:spermidine biosynthetic process"/>
    <property type="evidence" value="ECO:0007669"/>
    <property type="project" value="UniProtKB-UniRule"/>
</dbReference>
<evidence type="ECO:0000256" key="2">
    <source>
        <dbReference type="ARBA" id="ARBA00022679"/>
    </source>
</evidence>
<keyword evidence="3 4" id="KW-0620">Polyamine biosynthesis</keyword>
<dbReference type="Pfam" id="PF01564">
    <property type="entry name" value="Spermine_synth"/>
    <property type="match status" value="1"/>
</dbReference>
<gene>
    <name evidence="4 7" type="primary">speE</name>
    <name evidence="7" type="ORF">NFRAN_1985</name>
</gene>
<evidence type="ECO:0000256" key="4">
    <source>
        <dbReference type="HAMAP-Rule" id="MF_00198"/>
    </source>
</evidence>
<keyword evidence="4" id="KW-0812">Transmembrane</keyword>
<feature type="transmembrane region" description="Helical" evidence="4">
    <location>
        <begin position="214"/>
        <end position="232"/>
    </location>
</feature>
<dbReference type="GO" id="GO:0004766">
    <property type="term" value="F:spermidine synthase activity"/>
    <property type="evidence" value="ECO:0007669"/>
    <property type="project" value="UniProtKB-UniRule"/>
</dbReference>
<dbReference type="InterPro" id="IPR001045">
    <property type="entry name" value="Spermi_synthase"/>
</dbReference>
<feature type="transmembrane region" description="Helical" evidence="4">
    <location>
        <begin position="566"/>
        <end position="586"/>
    </location>
</feature>
<organism evidence="7 8">
    <name type="scientific">Candidatus Nitrosocosmicus franklandianus</name>
    <dbReference type="NCBI Taxonomy" id="1798806"/>
    <lineage>
        <taxon>Archaea</taxon>
        <taxon>Nitrososphaerota</taxon>
        <taxon>Nitrososphaeria</taxon>
        <taxon>Nitrososphaerales</taxon>
        <taxon>Nitrososphaeraceae</taxon>
        <taxon>Candidatus Nitrosocosmicus</taxon>
    </lineage>
</organism>
<comment type="catalytic activity">
    <reaction evidence="4">
        <text>S-adenosyl 3-(methylsulfanyl)propylamine + putrescine = S-methyl-5'-thioadenosine + spermidine + H(+)</text>
        <dbReference type="Rhea" id="RHEA:12721"/>
        <dbReference type="ChEBI" id="CHEBI:15378"/>
        <dbReference type="ChEBI" id="CHEBI:17509"/>
        <dbReference type="ChEBI" id="CHEBI:57443"/>
        <dbReference type="ChEBI" id="CHEBI:57834"/>
        <dbReference type="ChEBI" id="CHEBI:326268"/>
        <dbReference type="EC" id="2.5.1.16"/>
    </reaction>
</comment>
<evidence type="ECO:0000313" key="8">
    <source>
        <dbReference type="Proteomes" id="UP000294299"/>
    </source>
</evidence>
<comment type="subunit">
    <text evidence="4">Homodimer or homotetramer.</text>
</comment>
<feature type="domain" description="PABS" evidence="6">
    <location>
        <begin position="229"/>
        <end position="474"/>
    </location>
</feature>
<feature type="active site" description="Proton acceptor" evidence="4 5">
    <location>
        <position position="389"/>
    </location>
</feature>
<evidence type="ECO:0000313" key="7">
    <source>
        <dbReference type="EMBL" id="VFJ14307.1"/>
    </source>
</evidence>
<feature type="binding site" evidence="4">
    <location>
        <position position="343"/>
    </location>
    <ligand>
        <name>S-methyl-5'-thioadenosine</name>
        <dbReference type="ChEBI" id="CHEBI:17509"/>
    </ligand>
</feature>
<keyword evidence="4" id="KW-0472">Membrane</keyword>
<comment type="similarity">
    <text evidence="1 4">Belongs to the spermidine/spermine synthase family.</text>
</comment>
<evidence type="ECO:0000256" key="1">
    <source>
        <dbReference type="ARBA" id="ARBA00007867"/>
    </source>
</evidence>
<feature type="transmembrane region" description="Helical" evidence="4">
    <location>
        <begin position="192"/>
        <end position="209"/>
    </location>
</feature>
<proteinExistence type="inferred from homology"/>
<comment type="caution">
    <text evidence="4">Lacks conserved residue(s) required for the propagation of feature annotation.</text>
</comment>
<dbReference type="PANTHER" id="PTHR43317:SF1">
    <property type="entry name" value="THERMOSPERMINE SYNTHASE ACAULIS5"/>
    <property type="match status" value="1"/>
</dbReference>
<dbReference type="PANTHER" id="PTHR43317">
    <property type="entry name" value="THERMOSPERMINE SYNTHASE ACAULIS5"/>
    <property type="match status" value="1"/>
</dbReference>
<protein>
    <recommendedName>
        <fullName evidence="4">Polyamine aminopropyltransferase</fullName>
    </recommendedName>
    <alternativeName>
        <fullName evidence="4">Putrescine aminopropyltransferase</fullName>
        <shortName evidence="4">PAPT</shortName>
    </alternativeName>
    <alternativeName>
        <fullName evidence="4">Spermidine synthase</fullName>
        <shortName evidence="4">SPDS</shortName>
        <shortName evidence="4">SPDSY</shortName>
        <ecNumber evidence="4">2.5.1.16</ecNumber>
    </alternativeName>
</protein>
<feature type="transmembrane region" description="Helical" evidence="4">
    <location>
        <begin position="47"/>
        <end position="68"/>
    </location>
</feature>
<accession>A0A484IDX9</accession>
<keyword evidence="8" id="KW-1185">Reference proteome</keyword>
<dbReference type="SUPFAM" id="SSF53335">
    <property type="entry name" value="S-adenosyl-L-methionine-dependent methyltransferases"/>
    <property type="match status" value="1"/>
</dbReference>
<keyword evidence="4" id="KW-1003">Cell membrane</keyword>
<comment type="pathway">
    <text evidence="4">Amine and polyamine biosynthesis; spermidine biosynthesis; spermidine from putrescine: step 1/1.</text>
</comment>
<dbReference type="AlphaFoldDB" id="A0A484IDX9"/>
<dbReference type="RefSeq" id="WP_134484555.1">
    <property type="nucleotide sequence ID" value="NZ_LR216287.1"/>
</dbReference>
<comment type="function">
    <text evidence="4">Catalyzes the irreversible transfer of a propylamine group from the amino donor S-adenosylmethioninamine (decarboxy-AdoMet) to putrescine (1,4-diaminobutane) to yield spermidine.</text>
</comment>
<keyword evidence="4" id="KW-1133">Transmembrane helix</keyword>
<dbReference type="InterPro" id="IPR029063">
    <property type="entry name" value="SAM-dependent_MTases_sf"/>
</dbReference>
<dbReference type="HAMAP" id="MF_00198">
    <property type="entry name" value="Spermidine_synth"/>
    <property type="match status" value="1"/>
</dbReference>
<dbReference type="UniPathway" id="UPA00248">
    <property type="reaction ID" value="UER00314"/>
</dbReference>
<dbReference type="InterPro" id="IPR030374">
    <property type="entry name" value="PABS"/>
</dbReference>
<dbReference type="GO" id="GO:0010487">
    <property type="term" value="F:thermospermine synthase activity"/>
    <property type="evidence" value="ECO:0007669"/>
    <property type="project" value="TreeGrafter"/>
</dbReference>
<dbReference type="NCBIfam" id="NF037959">
    <property type="entry name" value="MFS_SpdSyn"/>
    <property type="match status" value="1"/>
</dbReference>
<dbReference type="Proteomes" id="UP000294299">
    <property type="component" value="Chromosome NFRAN"/>
</dbReference>